<dbReference type="STRING" id="1165861.A0A0L0VIC9"/>
<keyword evidence="1" id="KW-0648">Protein biosynthesis</keyword>
<dbReference type="GO" id="GO:0032543">
    <property type="term" value="P:mitochondrial translation"/>
    <property type="evidence" value="ECO:0007669"/>
    <property type="project" value="TreeGrafter"/>
</dbReference>
<dbReference type="GO" id="GO:0005739">
    <property type="term" value="C:mitochondrion"/>
    <property type="evidence" value="ECO:0007669"/>
    <property type="project" value="TreeGrafter"/>
</dbReference>
<evidence type="ECO:0000256" key="1">
    <source>
        <dbReference type="RuleBase" id="RU363038"/>
    </source>
</evidence>
<dbReference type="EMBL" id="AJIL01000050">
    <property type="protein sequence ID" value="KNE99013.1"/>
    <property type="molecule type" value="Genomic_DNA"/>
</dbReference>
<dbReference type="Gene3D" id="3.40.50.620">
    <property type="entry name" value="HUPs"/>
    <property type="match status" value="1"/>
</dbReference>
<keyword evidence="4" id="KW-1185">Reference proteome</keyword>
<dbReference type="PANTHER" id="PTHR11956:SF11">
    <property type="entry name" value="ARGININE--TRNA LIGASE, MITOCHONDRIAL-RELATED"/>
    <property type="match status" value="1"/>
</dbReference>
<dbReference type="GO" id="GO:0005524">
    <property type="term" value="F:ATP binding"/>
    <property type="evidence" value="ECO:0007669"/>
    <property type="project" value="UniProtKB-KW"/>
</dbReference>
<reference evidence="4" key="1">
    <citation type="submission" date="2014-03" db="EMBL/GenBank/DDBJ databases">
        <title>The Genome Sequence of Puccinia striiformis f. sp. tritici PST-78.</title>
        <authorList>
            <consortium name="The Broad Institute Genome Sequencing Platform"/>
            <person name="Cuomo C."/>
            <person name="Hulbert S."/>
            <person name="Chen X."/>
            <person name="Walker B."/>
            <person name="Young S.K."/>
            <person name="Zeng Q."/>
            <person name="Gargeya S."/>
            <person name="Fitzgerald M."/>
            <person name="Haas B."/>
            <person name="Abouelleil A."/>
            <person name="Alvarado L."/>
            <person name="Arachchi H.M."/>
            <person name="Berlin A.M."/>
            <person name="Chapman S.B."/>
            <person name="Goldberg J."/>
            <person name="Griggs A."/>
            <person name="Gujja S."/>
            <person name="Hansen M."/>
            <person name="Howarth C."/>
            <person name="Imamovic A."/>
            <person name="Larimer J."/>
            <person name="McCowan C."/>
            <person name="Montmayeur A."/>
            <person name="Murphy C."/>
            <person name="Neiman D."/>
            <person name="Pearson M."/>
            <person name="Priest M."/>
            <person name="Roberts A."/>
            <person name="Saif S."/>
            <person name="Shea T."/>
            <person name="Sisk P."/>
            <person name="Sykes S."/>
            <person name="Wortman J."/>
            <person name="Nusbaum C."/>
            <person name="Birren B."/>
        </authorList>
    </citation>
    <scope>NUCLEOTIDE SEQUENCE [LARGE SCALE GENOMIC DNA]</scope>
    <source>
        <strain evidence="4">race PST-78</strain>
    </source>
</reference>
<sequence length="236" mass="27748">MEEGDPKPVALWERFRDHSIKQHKQDYAGLHIKFDVYSGQSQVSHESMNVALKLLKEKGIAIEDHVTLICDLNAYKLGRTIIRMRDGTNLYITRDIREAIQRYEKYKFDKMIHVVASHQDLRLAQFFKVLDRMGARMSEKYATYQFWNGCWYEHQESYIMVTKFKIWLVKGLTVMSTNGIKSFPSRETQDHTYNETLIVKGQDQQTALARLWLYRSCGDILANAMKLFTLDPLDHM</sequence>
<gene>
    <name evidence="3" type="ORF">PSTG_07664</name>
</gene>
<accession>A0A0L0VIC9</accession>
<keyword evidence="1" id="KW-0547">Nucleotide-binding</keyword>
<keyword evidence="1" id="KW-0436">Ligase</keyword>
<name>A0A0L0VIC9_9BASI</name>
<evidence type="ECO:0000313" key="4">
    <source>
        <dbReference type="Proteomes" id="UP000054564"/>
    </source>
</evidence>
<dbReference type="PANTHER" id="PTHR11956">
    <property type="entry name" value="ARGINYL-TRNA SYNTHETASE"/>
    <property type="match status" value="1"/>
</dbReference>
<dbReference type="InterPro" id="IPR035684">
    <property type="entry name" value="ArgRS_core"/>
</dbReference>
<keyword evidence="1" id="KW-0030">Aminoacyl-tRNA synthetase</keyword>
<dbReference type="InterPro" id="IPR001278">
    <property type="entry name" value="Arg-tRNA-ligase"/>
</dbReference>
<evidence type="ECO:0000313" key="3">
    <source>
        <dbReference type="EMBL" id="KNE99013.1"/>
    </source>
</evidence>
<keyword evidence="1" id="KW-0067">ATP-binding</keyword>
<dbReference type="Proteomes" id="UP000054564">
    <property type="component" value="Unassembled WGS sequence"/>
</dbReference>
<comment type="caution">
    <text evidence="3">The sequence shown here is derived from an EMBL/GenBank/DDBJ whole genome shotgun (WGS) entry which is preliminary data.</text>
</comment>
<feature type="domain" description="Arginyl-tRNA synthetase catalytic core" evidence="2">
    <location>
        <begin position="2"/>
        <end position="134"/>
    </location>
</feature>
<organism evidence="3 4">
    <name type="scientific">Puccinia striiformis f. sp. tritici PST-78</name>
    <dbReference type="NCBI Taxonomy" id="1165861"/>
    <lineage>
        <taxon>Eukaryota</taxon>
        <taxon>Fungi</taxon>
        <taxon>Dikarya</taxon>
        <taxon>Basidiomycota</taxon>
        <taxon>Pucciniomycotina</taxon>
        <taxon>Pucciniomycetes</taxon>
        <taxon>Pucciniales</taxon>
        <taxon>Pucciniaceae</taxon>
        <taxon>Puccinia</taxon>
    </lineage>
</organism>
<dbReference type="SUPFAM" id="SSF52374">
    <property type="entry name" value="Nucleotidylyl transferase"/>
    <property type="match status" value="1"/>
</dbReference>
<dbReference type="GO" id="GO:0006420">
    <property type="term" value="P:arginyl-tRNA aminoacylation"/>
    <property type="evidence" value="ECO:0007669"/>
    <property type="project" value="InterPro"/>
</dbReference>
<evidence type="ECO:0000259" key="2">
    <source>
        <dbReference type="Pfam" id="PF00750"/>
    </source>
</evidence>
<dbReference type="GO" id="GO:0004814">
    <property type="term" value="F:arginine-tRNA ligase activity"/>
    <property type="evidence" value="ECO:0007669"/>
    <property type="project" value="InterPro"/>
</dbReference>
<protein>
    <recommendedName>
        <fullName evidence="2">Arginyl-tRNA synthetase catalytic core domain-containing protein</fullName>
    </recommendedName>
</protein>
<dbReference type="Pfam" id="PF00750">
    <property type="entry name" value="tRNA-synt_1d"/>
    <property type="match status" value="1"/>
</dbReference>
<dbReference type="AlphaFoldDB" id="A0A0L0VIC9"/>
<comment type="similarity">
    <text evidence="1">Belongs to the class-I aminoacyl-tRNA synthetase family.</text>
</comment>
<dbReference type="InterPro" id="IPR014729">
    <property type="entry name" value="Rossmann-like_a/b/a_fold"/>
</dbReference>
<proteinExistence type="inferred from homology"/>